<dbReference type="NCBIfam" id="TIGR00460">
    <property type="entry name" value="fmt"/>
    <property type="match status" value="1"/>
</dbReference>
<dbReference type="InterPro" id="IPR005793">
    <property type="entry name" value="Formyl_trans_C"/>
</dbReference>
<dbReference type="EMBL" id="CP001816">
    <property type="protein sequence ID" value="ACZ11543.1"/>
    <property type="molecule type" value="Genomic_DNA"/>
</dbReference>
<dbReference type="InterPro" id="IPR036477">
    <property type="entry name" value="Formyl_transf_N_sf"/>
</dbReference>
<dbReference type="InterPro" id="IPR011034">
    <property type="entry name" value="Formyl_transferase-like_C_sf"/>
</dbReference>
<dbReference type="InterPro" id="IPR044135">
    <property type="entry name" value="Met-tRNA-FMT_C"/>
</dbReference>
<reference evidence="9" key="1">
    <citation type="submission" date="2009-11" db="EMBL/GenBank/DDBJ databases">
        <title>The complete genome of Sulfurospirillum deleyianum DSM 6946.</title>
        <authorList>
            <consortium name="US DOE Joint Genome Institute (JGI-PGF)"/>
            <person name="Lucas S."/>
            <person name="Copeland A."/>
            <person name="Lapidus A."/>
            <person name="Glavina del Rio T."/>
            <person name="Dalin E."/>
            <person name="Tice H."/>
            <person name="Bruce D."/>
            <person name="Goodwin L."/>
            <person name="Pitluck S."/>
            <person name="Kyrpides N."/>
            <person name="Mavromatis K."/>
            <person name="Ivanova N."/>
            <person name="Ovchinnikova G."/>
            <person name="Munk A.C."/>
            <person name="Lu M."/>
            <person name="Brettin T."/>
            <person name="Detter J.C."/>
            <person name="Han C."/>
            <person name="Tapia R."/>
            <person name="Larimer F."/>
            <person name="Land M."/>
            <person name="Hauser L."/>
            <person name="Markowitz V."/>
            <person name="Cheng J.F."/>
            <person name="Hugenholtz P."/>
            <person name="Woyke T."/>
            <person name="Wu D."/>
            <person name="Aumann P."/>
            <person name="Schneider S."/>
            <person name="Lang E."/>
            <person name="Spring S."/>
            <person name="Klenk H.P."/>
            <person name="Eisen J.A."/>
        </authorList>
    </citation>
    <scope>NUCLEOTIDE SEQUENCE [LARGE SCALE GENOMIC DNA]</scope>
    <source>
        <strain evidence="9">ATCC 51133 / DSM 6946 / 5175</strain>
    </source>
</reference>
<sequence>MYVKSEHLRRNEKLKIVFMGTPSYATTILEALCLEPSIEVILLVTQEDKPVGRKQLLTPPHTKAWLLEQGLHVEIFQPKTLRCKEAQEKIAACRPDFIVVAAYGQILPREVLDIAPCINLHASLLPKYRGASPIQSALLAGEVYTGVTSMLMEEGLDTGAMLGFSYLKIEPEHNASLLFNALSSCAARLTLTTLKNFAALLPIQQVSANATHCKKIKKEDGLVSFELDAIEIMKHFKALSPWPGIYLESGLKLLDICLVDESSCNASVGMIDGIETEGIILTCKKGKVLLKILQPVSKNAMPAVDYIRGKRLGRGDTLV</sequence>
<reference evidence="8 9" key="2">
    <citation type="journal article" date="2010" name="Stand. Genomic Sci.">
        <title>Complete genome sequence of Sulfurospirillum deleyianum type strain (5175).</title>
        <authorList>
            <person name="Sikorski J."/>
            <person name="Lapidus A."/>
            <person name="Copeland A."/>
            <person name="Glavina Del Rio T."/>
            <person name="Nolan M."/>
            <person name="Lucas S."/>
            <person name="Chen F."/>
            <person name="Tice H."/>
            <person name="Cheng J.F."/>
            <person name="Saunders E."/>
            <person name="Bruce D."/>
            <person name="Goodwin L."/>
            <person name="Pitluck S."/>
            <person name="Ovchinnikova G."/>
            <person name="Pati A."/>
            <person name="Ivanova N."/>
            <person name="Mavromatis K."/>
            <person name="Chen A."/>
            <person name="Palaniappan K."/>
            <person name="Chain P."/>
            <person name="Land M."/>
            <person name="Hauser L."/>
            <person name="Chang Y.J."/>
            <person name="Jeffries C.D."/>
            <person name="Brettin T."/>
            <person name="Detter J.C."/>
            <person name="Han C."/>
            <person name="Rohde M."/>
            <person name="Lang E."/>
            <person name="Spring S."/>
            <person name="Goker M."/>
            <person name="Bristow J."/>
            <person name="Eisen J.A."/>
            <person name="Markowitz V."/>
            <person name="Hugenholtz P."/>
            <person name="Kyrpides N.C."/>
            <person name="Klenk H.P."/>
        </authorList>
    </citation>
    <scope>NUCLEOTIDE SEQUENCE [LARGE SCALE GENOMIC DNA]</scope>
    <source>
        <strain evidence="9">ATCC 51133 / DSM 6946 / 5175</strain>
    </source>
</reference>
<dbReference type="InterPro" id="IPR005794">
    <property type="entry name" value="Fmt"/>
</dbReference>
<dbReference type="STRING" id="525898.Sdel_0506"/>
<dbReference type="Proteomes" id="UP000002222">
    <property type="component" value="Chromosome"/>
</dbReference>
<organism evidence="8 9">
    <name type="scientific">Sulfurospirillum deleyianum (strain ATCC 51133 / DSM 6946 / 5175)</name>
    <dbReference type="NCBI Taxonomy" id="525898"/>
    <lineage>
        <taxon>Bacteria</taxon>
        <taxon>Pseudomonadati</taxon>
        <taxon>Campylobacterota</taxon>
        <taxon>Epsilonproteobacteria</taxon>
        <taxon>Campylobacterales</taxon>
        <taxon>Sulfurospirillaceae</taxon>
        <taxon>Sulfurospirillum</taxon>
    </lineage>
</organism>
<dbReference type="EC" id="2.1.2.9" evidence="2 5"/>
<gene>
    <name evidence="5" type="primary">fmt</name>
    <name evidence="8" type="ordered locus">Sdel_0506</name>
</gene>
<dbReference type="eggNOG" id="COG0223">
    <property type="taxonomic scope" value="Bacteria"/>
</dbReference>
<feature type="binding site" evidence="5">
    <location>
        <begin position="123"/>
        <end position="126"/>
    </location>
    <ligand>
        <name>(6S)-5,6,7,8-tetrahydrofolate</name>
        <dbReference type="ChEBI" id="CHEBI:57453"/>
    </ligand>
</feature>
<comment type="function">
    <text evidence="5">Attaches a formyl group to the free amino group of methionyl-tRNA(fMet). The formyl group appears to play a dual role in the initiator identity of N-formylmethionyl-tRNA by promoting its recognition by IF2 and preventing the misappropriation of this tRNA by the elongation apparatus.</text>
</comment>
<evidence type="ECO:0000313" key="9">
    <source>
        <dbReference type="Proteomes" id="UP000002222"/>
    </source>
</evidence>
<proteinExistence type="inferred from homology"/>
<feature type="domain" description="Formyl transferase N-terminal" evidence="6">
    <location>
        <begin position="15"/>
        <end position="183"/>
    </location>
</feature>
<dbReference type="GO" id="GO:0004479">
    <property type="term" value="F:methionyl-tRNA formyltransferase activity"/>
    <property type="evidence" value="ECO:0007669"/>
    <property type="project" value="UniProtKB-UniRule"/>
</dbReference>
<evidence type="ECO:0000256" key="2">
    <source>
        <dbReference type="ARBA" id="ARBA00012261"/>
    </source>
</evidence>
<evidence type="ECO:0000259" key="7">
    <source>
        <dbReference type="Pfam" id="PF02911"/>
    </source>
</evidence>
<keyword evidence="4 5" id="KW-0648">Protein biosynthesis</keyword>
<dbReference type="OrthoDB" id="9802815at2"/>
<comment type="similarity">
    <text evidence="1 5">Belongs to the Fmt family.</text>
</comment>
<dbReference type="InterPro" id="IPR002376">
    <property type="entry name" value="Formyl_transf_N"/>
</dbReference>
<evidence type="ECO:0000256" key="5">
    <source>
        <dbReference type="HAMAP-Rule" id="MF_00182"/>
    </source>
</evidence>
<evidence type="ECO:0000313" key="8">
    <source>
        <dbReference type="EMBL" id="ACZ11543.1"/>
    </source>
</evidence>
<feature type="domain" description="Formyl transferase C-terminal" evidence="7">
    <location>
        <begin position="215"/>
        <end position="311"/>
    </location>
</feature>
<dbReference type="Pfam" id="PF02911">
    <property type="entry name" value="Formyl_trans_C"/>
    <property type="match status" value="1"/>
</dbReference>
<evidence type="ECO:0000256" key="1">
    <source>
        <dbReference type="ARBA" id="ARBA00010699"/>
    </source>
</evidence>
<keyword evidence="9" id="KW-1185">Reference proteome</keyword>
<dbReference type="InterPro" id="IPR041711">
    <property type="entry name" value="Met-tRNA-FMT_N"/>
</dbReference>
<dbReference type="SUPFAM" id="SSF50486">
    <property type="entry name" value="FMT C-terminal domain-like"/>
    <property type="match status" value="1"/>
</dbReference>
<dbReference type="PANTHER" id="PTHR11138:SF5">
    <property type="entry name" value="METHIONYL-TRNA FORMYLTRANSFERASE, MITOCHONDRIAL"/>
    <property type="match status" value="1"/>
</dbReference>
<dbReference type="HAMAP" id="MF_00182">
    <property type="entry name" value="Formyl_trans"/>
    <property type="match status" value="1"/>
</dbReference>
<protein>
    <recommendedName>
        <fullName evidence="2 5">Methionyl-tRNA formyltransferase</fullName>
        <ecNumber evidence="2 5">2.1.2.9</ecNumber>
    </recommendedName>
</protein>
<dbReference type="Pfam" id="PF00551">
    <property type="entry name" value="Formyl_trans_N"/>
    <property type="match status" value="1"/>
</dbReference>
<dbReference type="CDD" id="cd08646">
    <property type="entry name" value="FMT_core_Met-tRNA-FMT_N"/>
    <property type="match status" value="1"/>
</dbReference>
<accession>D1AZS6</accession>
<dbReference type="CDD" id="cd08704">
    <property type="entry name" value="Met_tRNA_FMT_C"/>
    <property type="match status" value="1"/>
</dbReference>
<dbReference type="GO" id="GO:0005829">
    <property type="term" value="C:cytosol"/>
    <property type="evidence" value="ECO:0007669"/>
    <property type="project" value="TreeGrafter"/>
</dbReference>
<dbReference type="HOGENOM" id="CLU_033347_1_1_7"/>
<dbReference type="KEGG" id="sdl:Sdel_0506"/>
<keyword evidence="3 5" id="KW-0808">Transferase</keyword>
<evidence type="ECO:0000256" key="4">
    <source>
        <dbReference type="ARBA" id="ARBA00022917"/>
    </source>
</evidence>
<dbReference type="Gene3D" id="3.40.50.12230">
    <property type="match status" value="1"/>
</dbReference>
<comment type="catalytic activity">
    <reaction evidence="5">
        <text>L-methionyl-tRNA(fMet) + (6R)-10-formyltetrahydrofolate = N-formyl-L-methionyl-tRNA(fMet) + (6S)-5,6,7,8-tetrahydrofolate + H(+)</text>
        <dbReference type="Rhea" id="RHEA:24380"/>
        <dbReference type="Rhea" id="RHEA-COMP:9952"/>
        <dbReference type="Rhea" id="RHEA-COMP:9953"/>
        <dbReference type="ChEBI" id="CHEBI:15378"/>
        <dbReference type="ChEBI" id="CHEBI:57453"/>
        <dbReference type="ChEBI" id="CHEBI:78530"/>
        <dbReference type="ChEBI" id="CHEBI:78844"/>
        <dbReference type="ChEBI" id="CHEBI:195366"/>
        <dbReference type="EC" id="2.1.2.9"/>
    </reaction>
</comment>
<dbReference type="PANTHER" id="PTHR11138">
    <property type="entry name" value="METHIONYL-TRNA FORMYLTRANSFERASE"/>
    <property type="match status" value="1"/>
</dbReference>
<dbReference type="AlphaFoldDB" id="D1AZS6"/>
<evidence type="ECO:0000259" key="6">
    <source>
        <dbReference type="Pfam" id="PF00551"/>
    </source>
</evidence>
<evidence type="ECO:0000256" key="3">
    <source>
        <dbReference type="ARBA" id="ARBA00022679"/>
    </source>
</evidence>
<dbReference type="RefSeq" id="WP_012856309.1">
    <property type="nucleotide sequence ID" value="NC_013512.1"/>
</dbReference>
<name>D1AZS6_SULD5</name>
<dbReference type="SUPFAM" id="SSF53328">
    <property type="entry name" value="Formyltransferase"/>
    <property type="match status" value="1"/>
</dbReference>